<dbReference type="InterPro" id="IPR009875">
    <property type="entry name" value="PilZ_domain"/>
</dbReference>
<evidence type="ECO:0000313" key="2">
    <source>
        <dbReference type="EMBL" id="CDI01727.1"/>
    </source>
</evidence>
<keyword evidence="3" id="KW-1185">Reference proteome</keyword>
<evidence type="ECO:0000259" key="1">
    <source>
        <dbReference type="Pfam" id="PF07238"/>
    </source>
</evidence>
<gene>
    <name evidence="2" type="ORF">BN873_20051</name>
</gene>
<accession>W6M2J3</accession>
<protein>
    <recommendedName>
        <fullName evidence="1">PilZ domain-containing protein</fullName>
    </recommendedName>
</protein>
<dbReference type="STRING" id="1400863.BN873_20051"/>
<dbReference type="RefSeq" id="WP_048671107.1">
    <property type="nucleotide sequence ID" value="NZ_CBTJ020000025.1"/>
</dbReference>
<comment type="caution">
    <text evidence="2">The sequence shown here is derived from an EMBL/GenBank/DDBJ whole genome shotgun (WGS) entry which is preliminary data.</text>
</comment>
<dbReference type="Pfam" id="PF07238">
    <property type="entry name" value="PilZ"/>
    <property type="match status" value="1"/>
</dbReference>
<dbReference type="OrthoDB" id="5625505at2"/>
<proteinExistence type="predicted"/>
<dbReference type="EMBL" id="CBTJ020000025">
    <property type="protein sequence ID" value="CDI01727.1"/>
    <property type="molecule type" value="Genomic_DNA"/>
</dbReference>
<sequence>MSSDDASGAEKRRVKRWYLVMYLRVYDQETNQLLGHIVDINKEGMRLVSDKPIPLNKTFHLWVDIPKEDTPRQRLEVEAESLWTGRDINPDFYDTGFRVLSINTQALVQLQILIEEFKFG</sequence>
<name>W6M2J3_9GAMM</name>
<dbReference type="SUPFAM" id="SSF141371">
    <property type="entry name" value="PilZ domain-like"/>
    <property type="match status" value="1"/>
</dbReference>
<dbReference type="GO" id="GO:0035438">
    <property type="term" value="F:cyclic-di-GMP binding"/>
    <property type="evidence" value="ECO:0007669"/>
    <property type="project" value="InterPro"/>
</dbReference>
<dbReference type="Gene3D" id="2.40.10.220">
    <property type="entry name" value="predicted glycosyltransferase like domains"/>
    <property type="match status" value="1"/>
</dbReference>
<organism evidence="2 3">
    <name type="scientific">Candidatus Competibacter denitrificans Run_A_D11</name>
    <dbReference type="NCBI Taxonomy" id="1400863"/>
    <lineage>
        <taxon>Bacteria</taxon>
        <taxon>Pseudomonadati</taxon>
        <taxon>Pseudomonadota</taxon>
        <taxon>Gammaproteobacteria</taxon>
        <taxon>Candidatus Competibacteraceae</taxon>
        <taxon>Candidatus Competibacter</taxon>
    </lineage>
</organism>
<dbReference type="AlphaFoldDB" id="W6M2J3"/>
<reference evidence="2" key="2">
    <citation type="submission" date="2014-03" db="EMBL/GenBank/DDBJ databases">
        <title>Candidatus Competibacter-lineage genomes retrieved from metagenomes reveal functional metabolic diversity.</title>
        <authorList>
            <person name="McIlroy S.J."/>
            <person name="Albertsen M."/>
            <person name="Andresen E.K."/>
            <person name="Saunders A.M."/>
            <person name="Kristiansen R."/>
            <person name="Stokholm-Bjerregaard M."/>
            <person name="Nielsen K.L."/>
            <person name="Nielsen P.H."/>
        </authorList>
    </citation>
    <scope>NUCLEOTIDE SEQUENCE</scope>
    <source>
        <strain evidence="2">Run_A_D11</strain>
    </source>
</reference>
<feature type="domain" description="PilZ" evidence="1">
    <location>
        <begin position="11"/>
        <end position="111"/>
    </location>
</feature>
<evidence type="ECO:0000313" key="3">
    <source>
        <dbReference type="Proteomes" id="UP000035760"/>
    </source>
</evidence>
<reference evidence="2" key="1">
    <citation type="submission" date="2013-07" db="EMBL/GenBank/DDBJ databases">
        <authorList>
            <person name="McIlroy S."/>
        </authorList>
    </citation>
    <scope>NUCLEOTIDE SEQUENCE [LARGE SCALE GENOMIC DNA]</scope>
    <source>
        <strain evidence="2">Run_A_D11</strain>
    </source>
</reference>
<dbReference type="Proteomes" id="UP000035760">
    <property type="component" value="Unassembled WGS sequence"/>
</dbReference>